<dbReference type="PROSITE" id="PS00136">
    <property type="entry name" value="SUBTILASE_ASP"/>
    <property type="match status" value="1"/>
</dbReference>
<evidence type="ECO:0000259" key="8">
    <source>
        <dbReference type="Pfam" id="PF00082"/>
    </source>
</evidence>
<dbReference type="InParanoid" id="A0A317ZES5"/>
<evidence type="ECO:0000256" key="7">
    <source>
        <dbReference type="SAM" id="Phobius"/>
    </source>
</evidence>
<dbReference type="GO" id="GO:0004252">
    <property type="term" value="F:serine-type endopeptidase activity"/>
    <property type="evidence" value="ECO:0007669"/>
    <property type="project" value="UniProtKB-UniRule"/>
</dbReference>
<dbReference type="InterPro" id="IPR013783">
    <property type="entry name" value="Ig-like_fold"/>
</dbReference>
<keyword evidence="3 5" id="KW-0378">Hydrolase</keyword>
<evidence type="ECO:0000313" key="10">
    <source>
        <dbReference type="EMBL" id="PXA03955.1"/>
    </source>
</evidence>
<feature type="active site" description="Charge relay system" evidence="5">
    <location>
        <position position="209"/>
    </location>
</feature>
<dbReference type="Gene3D" id="3.40.50.200">
    <property type="entry name" value="Peptidase S8/S53 domain"/>
    <property type="match status" value="1"/>
</dbReference>
<name>A0A317ZES5_9BACT</name>
<dbReference type="PRINTS" id="PR00723">
    <property type="entry name" value="SUBTILISIN"/>
</dbReference>
<evidence type="ECO:0000256" key="1">
    <source>
        <dbReference type="ARBA" id="ARBA00011073"/>
    </source>
</evidence>
<gene>
    <name evidence="10" type="ORF">DDZ13_09970</name>
</gene>
<keyword evidence="11" id="KW-1185">Reference proteome</keyword>
<accession>A0A317ZES5</accession>
<evidence type="ECO:0000259" key="9">
    <source>
        <dbReference type="Pfam" id="PF07705"/>
    </source>
</evidence>
<sequence>MKAFRIYFVFAILIIVGGMLGVYLALQQLEPSSGADDEQGATSEQVFFDFPEVKTDSVQDVLPELPPEAVPGEYVIHFGSRRDYLAYIAALMEAGHKPLGQIDELLAVRIPDDALLSVNFGRYGARASYSHRVKQPLPPVEIDPVALAGLRGYGASARSIVKGLPQGDGSGVIVAILDSGIKAHPQFDDVYIVNIDLAGGGVAGPGAAHGTSVASIIAGKEGIAPNAELFVVRVLDDEGQGNSYHVAEGIVQAVDMGVKVINMSLGVYEDSLLMRQAVKYASDRGVLLVAAAGNDGYDRMPFPAAYDQVLSVTALDAKGSQAVFPNQSQKIDFAAPGIGIRTAKEDEGTILFSGTSAAAPFVSGTLASLMSGEEAMSGDEAVKLLRRYLNDAGAPGPDPVYGAGLLDWDRLRERATPGILDIALAGIHLSADAQPGTNMPVEVTVQNRGTKWFNEAQLEVLINDSEPMSFTIGTLGPGQTTTRKVYAQLPSIDSEQTLDLAARVLPEDLNEDVRLENNLKAIQYRPR</sequence>
<evidence type="ECO:0008006" key="12">
    <source>
        <dbReference type="Google" id="ProtNLM"/>
    </source>
</evidence>
<dbReference type="PANTHER" id="PTHR43806">
    <property type="entry name" value="PEPTIDASE S8"/>
    <property type="match status" value="1"/>
</dbReference>
<comment type="caution">
    <text evidence="10">The sequence shown here is derived from an EMBL/GenBank/DDBJ whole genome shotgun (WGS) entry which is preliminary data.</text>
</comment>
<feature type="active site" description="Charge relay system" evidence="5">
    <location>
        <position position="178"/>
    </location>
</feature>
<dbReference type="Pfam" id="PF07705">
    <property type="entry name" value="CARDB"/>
    <property type="match status" value="1"/>
</dbReference>
<feature type="transmembrane region" description="Helical" evidence="7">
    <location>
        <begin position="7"/>
        <end position="26"/>
    </location>
</feature>
<dbReference type="PANTHER" id="PTHR43806:SF11">
    <property type="entry name" value="CEREVISIN-RELATED"/>
    <property type="match status" value="1"/>
</dbReference>
<evidence type="ECO:0000256" key="5">
    <source>
        <dbReference type="PROSITE-ProRule" id="PRU01240"/>
    </source>
</evidence>
<organism evidence="10 11">
    <name type="scientific">Coraliomargarita sinensis</name>
    <dbReference type="NCBI Taxonomy" id="2174842"/>
    <lineage>
        <taxon>Bacteria</taxon>
        <taxon>Pseudomonadati</taxon>
        <taxon>Verrucomicrobiota</taxon>
        <taxon>Opitutia</taxon>
        <taxon>Puniceicoccales</taxon>
        <taxon>Coraliomargaritaceae</taxon>
        <taxon>Coraliomargarita</taxon>
    </lineage>
</organism>
<protein>
    <recommendedName>
        <fullName evidence="12">Peptidase S8/S53 domain-containing protein</fullName>
    </recommendedName>
</protein>
<evidence type="ECO:0000313" key="11">
    <source>
        <dbReference type="Proteomes" id="UP000247099"/>
    </source>
</evidence>
<reference evidence="10 11" key="1">
    <citation type="submission" date="2018-05" db="EMBL/GenBank/DDBJ databases">
        <title>Coraliomargarita sinensis sp. nov., isolated from a marine solar saltern.</title>
        <authorList>
            <person name="Zhou L.Y."/>
        </authorList>
    </citation>
    <scope>NUCLEOTIDE SEQUENCE [LARGE SCALE GENOMIC DNA]</scope>
    <source>
        <strain evidence="10 11">WN38</strain>
    </source>
</reference>
<dbReference type="InterPro" id="IPR023828">
    <property type="entry name" value="Peptidase_S8_Ser-AS"/>
</dbReference>
<keyword evidence="7" id="KW-1133">Transmembrane helix</keyword>
<dbReference type="InterPro" id="IPR036852">
    <property type="entry name" value="Peptidase_S8/S53_dom_sf"/>
</dbReference>
<evidence type="ECO:0000256" key="3">
    <source>
        <dbReference type="ARBA" id="ARBA00022801"/>
    </source>
</evidence>
<feature type="domain" description="CARDB" evidence="9">
    <location>
        <begin position="431"/>
        <end position="519"/>
    </location>
</feature>
<dbReference type="EMBL" id="QHJQ01000006">
    <property type="protein sequence ID" value="PXA03955.1"/>
    <property type="molecule type" value="Genomic_DNA"/>
</dbReference>
<evidence type="ECO:0000256" key="4">
    <source>
        <dbReference type="ARBA" id="ARBA00022825"/>
    </source>
</evidence>
<dbReference type="PROSITE" id="PS51892">
    <property type="entry name" value="SUBTILASE"/>
    <property type="match status" value="1"/>
</dbReference>
<dbReference type="InterPro" id="IPR000209">
    <property type="entry name" value="Peptidase_S8/S53_dom"/>
</dbReference>
<feature type="domain" description="Peptidase S8/S53" evidence="8">
    <location>
        <begin position="169"/>
        <end position="404"/>
    </location>
</feature>
<dbReference type="Pfam" id="PF00082">
    <property type="entry name" value="Peptidase_S8"/>
    <property type="match status" value="1"/>
</dbReference>
<dbReference type="SUPFAM" id="SSF52743">
    <property type="entry name" value="Subtilisin-like"/>
    <property type="match status" value="1"/>
</dbReference>
<dbReference type="PROSITE" id="PS00138">
    <property type="entry name" value="SUBTILASE_SER"/>
    <property type="match status" value="1"/>
</dbReference>
<dbReference type="Proteomes" id="UP000247099">
    <property type="component" value="Unassembled WGS sequence"/>
</dbReference>
<proteinExistence type="inferred from homology"/>
<dbReference type="InterPro" id="IPR011635">
    <property type="entry name" value="CARDB"/>
</dbReference>
<feature type="active site" description="Charge relay system" evidence="5">
    <location>
        <position position="356"/>
    </location>
</feature>
<evidence type="ECO:0000256" key="6">
    <source>
        <dbReference type="RuleBase" id="RU003355"/>
    </source>
</evidence>
<comment type="similarity">
    <text evidence="1 5 6">Belongs to the peptidase S8 family.</text>
</comment>
<keyword evidence="4 5" id="KW-0720">Serine protease</keyword>
<dbReference type="InterPro" id="IPR015500">
    <property type="entry name" value="Peptidase_S8_subtilisin-rel"/>
</dbReference>
<dbReference type="InterPro" id="IPR023827">
    <property type="entry name" value="Peptidase_S8_Asp-AS"/>
</dbReference>
<dbReference type="GO" id="GO:0006508">
    <property type="term" value="P:proteolysis"/>
    <property type="evidence" value="ECO:0007669"/>
    <property type="project" value="UniProtKB-KW"/>
</dbReference>
<keyword evidence="2 5" id="KW-0645">Protease</keyword>
<keyword evidence="7" id="KW-0472">Membrane</keyword>
<dbReference type="OrthoDB" id="9798386at2"/>
<keyword evidence="7" id="KW-0812">Transmembrane</keyword>
<dbReference type="AlphaFoldDB" id="A0A317ZES5"/>
<dbReference type="InterPro" id="IPR050131">
    <property type="entry name" value="Peptidase_S8_subtilisin-like"/>
</dbReference>
<dbReference type="Gene3D" id="2.60.40.10">
    <property type="entry name" value="Immunoglobulins"/>
    <property type="match status" value="1"/>
</dbReference>
<dbReference type="RefSeq" id="WP_110131308.1">
    <property type="nucleotide sequence ID" value="NZ_QHJQ01000006.1"/>
</dbReference>
<dbReference type="PROSITE" id="PS00137">
    <property type="entry name" value="SUBTILASE_HIS"/>
    <property type="match status" value="1"/>
</dbReference>
<evidence type="ECO:0000256" key="2">
    <source>
        <dbReference type="ARBA" id="ARBA00022670"/>
    </source>
</evidence>
<dbReference type="InterPro" id="IPR022398">
    <property type="entry name" value="Peptidase_S8_His-AS"/>
</dbReference>